<keyword evidence="5 10" id="KW-0418">Kinase</keyword>
<name>A0ABR6TK22_9FIRM</name>
<keyword evidence="6" id="KW-0902">Two-component regulatory system</keyword>
<evidence type="ECO:0000313" key="11">
    <source>
        <dbReference type="Proteomes" id="UP000713904"/>
    </source>
</evidence>
<evidence type="ECO:0000256" key="8">
    <source>
        <dbReference type="SAM" id="Phobius"/>
    </source>
</evidence>
<dbReference type="CDD" id="cd00075">
    <property type="entry name" value="HATPase"/>
    <property type="match status" value="1"/>
</dbReference>
<dbReference type="InterPro" id="IPR036097">
    <property type="entry name" value="HisK_dim/P_sf"/>
</dbReference>
<evidence type="ECO:0000256" key="6">
    <source>
        <dbReference type="ARBA" id="ARBA00023012"/>
    </source>
</evidence>
<gene>
    <name evidence="10" type="ORF">HLB29_03530</name>
</gene>
<feature type="transmembrane region" description="Helical" evidence="8">
    <location>
        <begin position="145"/>
        <end position="166"/>
    </location>
</feature>
<evidence type="ECO:0000259" key="9">
    <source>
        <dbReference type="PROSITE" id="PS50109"/>
    </source>
</evidence>
<keyword evidence="8" id="KW-0812">Transmembrane</keyword>
<dbReference type="Proteomes" id="UP000713904">
    <property type="component" value="Unassembled WGS sequence"/>
</dbReference>
<dbReference type="SMART" id="SM00387">
    <property type="entry name" value="HATPase_c"/>
    <property type="match status" value="1"/>
</dbReference>
<proteinExistence type="predicted"/>
<comment type="catalytic activity">
    <reaction evidence="1">
        <text>ATP + protein L-histidine = ADP + protein N-phospho-L-histidine.</text>
        <dbReference type="EC" id="2.7.13.3"/>
    </reaction>
</comment>
<sequence>MINNNVFVKTRKKLILNILLVVQLFMILMSLFIYSYFKSNLYRTLDRALIDEYHFISNQFNKDSILDPIVLQDPKDIVYIYEGDSVRYYTQNRYFSGKVPTDENKTENGFYFEKYSGYNFRTAYATENGFRFRIMRNIDSEKETLSHLVALLISADLLSLLPVYLISKYLSKKALKPIEVSWNNQVKFVQDASHELRTPVSIIQSKLESLLKTPNSTVEEEAETVAVAMRETRQLKKMISELLSLTKEESIVSVNREEFDIEELFKEIYDGYVEIADYQNKEFKYSIKMKNKNICSDRNKVMQLLRILVDNAFKYTEESDIIEVSAYERSRDRIHLVVADTGIGISEKDQKHIFERFFRSDSVRATDIEGSGIGLSISKLITKTIGGNIKVRSKLGEGTKFIIDIPRGKPDKKKNMKDKNSKVRDKKEAKKHLNSVE</sequence>
<organism evidence="10 11">
    <name type="scientific">Peptostreptococcus canis</name>
    <dbReference type="NCBI Taxonomy" id="1159213"/>
    <lineage>
        <taxon>Bacteria</taxon>
        <taxon>Bacillati</taxon>
        <taxon>Bacillota</taxon>
        <taxon>Clostridia</taxon>
        <taxon>Peptostreptococcales</taxon>
        <taxon>Peptostreptococcaceae</taxon>
        <taxon>Peptostreptococcus</taxon>
    </lineage>
</organism>
<dbReference type="Gene3D" id="1.10.287.130">
    <property type="match status" value="1"/>
</dbReference>
<evidence type="ECO:0000256" key="1">
    <source>
        <dbReference type="ARBA" id="ARBA00000085"/>
    </source>
</evidence>
<dbReference type="EMBL" id="JABGBW010000002">
    <property type="protein sequence ID" value="MBC2575750.1"/>
    <property type="molecule type" value="Genomic_DNA"/>
</dbReference>
<dbReference type="CDD" id="cd00082">
    <property type="entry name" value="HisKA"/>
    <property type="match status" value="1"/>
</dbReference>
<evidence type="ECO:0000256" key="7">
    <source>
        <dbReference type="SAM" id="MobiDB-lite"/>
    </source>
</evidence>
<dbReference type="Pfam" id="PF02518">
    <property type="entry name" value="HATPase_c"/>
    <property type="match status" value="1"/>
</dbReference>
<feature type="transmembrane region" description="Helical" evidence="8">
    <location>
        <begin position="14"/>
        <end position="37"/>
    </location>
</feature>
<dbReference type="InterPro" id="IPR003661">
    <property type="entry name" value="HisK_dim/P_dom"/>
</dbReference>
<evidence type="ECO:0000256" key="4">
    <source>
        <dbReference type="ARBA" id="ARBA00022679"/>
    </source>
</evidence>
<feature type="region of interest" description="Disordered" evidence="7">
    <location>
        <begin position="406"/>
        <end position="437"/>
    </location>
</feature>
<dbReference type="GO" id="GO:0016301">
    <property type="term" value="F:kinase activity"/>
    <property type="evidence" value="ECO:0007669"/>
    <property type="project" value="UniProtKB-KW"/>
</dbReference>
<dbReference type="PROSITE" id="PS50109">
    <property type="entry name" value="HIS_KIN"/>
    <property type="match status" value="1"/>
</dbReference>
<dbReference type="PANTHER" id="PTHR43711">
    <property type="entry name" value="TWO-COMPONENT HISTIDINE KINASE"/>
    <property type="match status" value="1"/>
</dbReference>
<dbReference type="InterPro" id="IPR005467">
    <property type="entry name" value="His_kinase_dom"/>
</dbReference>
<dbReference type="PRINTS" id="PR00344">
    <property type="entry name" value="BCTRLSENSOR"/>
</dbReference>
<dbReference type="EC" id="2.7.13.3" evidence="2"/>
<feature type="compositionally biased region" description="Basic and acidic residues" evidence="7">
    <location>
        <begin position="417"/>
        <end position="428"/>
    </location>
</feature>
<dbReference type="InterPro" id="IPR004358">
    <property type="entry name" value="Sig_transdc_His_kin-like_C"/>
</dbReference>
<dbReference type="InterPro" id="IPR003594">
    <property type="entry name" value="HATPase_dom"/>
</dbReference>
<dbReference type="InterPro" id="IPR050736">
    <property type="entry name" value="Sensor_HK_Regulatory"/>
</dbReference>
<evidence type="ECO:0000256" key="5">
    <source>
        <dbReference type="ARBA" id="ARBA00022777"/>
    </source>
</evidence>
<evidence type="ECO:0000256" key="3">
    <source>
        <dbReference type="ARBA" id="ARBA00022553"/>
    </source>
</evidence>
<keyword evidence="4" id="KW-0808">Transferase</keyword>
<keyword evidence="8" id="KW-1133">Transmembrane helix</keyword>
<dbReference type="SUPFAM" id="SSF55874">
    <property type="entry name" value="ATPase domain of HSP90 chaperone/DNA topoisomerase II/histidine kinase"/>
    <property type="match status" value="1"/>
</dbReference>
<comment type="caution">
    <text evidence="10">The sequence shown here is derived from an EMBL/GenBank/DDBJ whole genome shotgun (WGS) entry which is preliminary data.</text>
</comment>
<keyword evidence="11" id="KW-1185">Reference proteome</keyword>
<reference evidence="10 11" key="1">
    <citation type="submission" date="2020-05" db="EMBL/GenBank/DDBJ databases">
        <title>Draft genome of xy-202 and genomic insight in genome of the genus Peptostreptococcus.</title>
        <authorList>
            <person name="Zhang Z."/>
        </authorList>
    </citation>
    <scope>NUCLEOTIDE SEQUENCE [LARGE SCALE GENOMIC DNA]</scope>
    <source>
        <strain evidence="10 11">DSM 27025</strain>
    </source>
</reference>
<dbReference type="SUPFAM" id="SSF47384">
    <property type="entry name" value="Homodimeric domain of signal transducing histidine kinase"/>
    <property type="match status" value="1"/>
</dbReference>
<evidence type="ECO:0000256" key="2">
    <source>
        <dbReference type="ARBA" id="ARBA00012438"/>
    </source>
</evidence>
<protein>
    <recommendedName>
        <fullName evidence="2">histidine kinase</fullName>
        <ecNumber evidence="2">2.7.13.3</ecNumber>
    </recommendedName>
</protein>
<dbReference type="Pfam" id="PF00512">
    <property type="entry name" value="HisKA"/>
    <property type="match status" value="1"/>
</dbReference>
<accession>A0ABR6TK22</accession>
<feature type="domain" description="Histidine kinase" evidence="9">
    <location>
        <begin position="191"/>
        <end position="409"/>
    </location>
</feature>
<dbReference type="SMART" id="SM00388">
    <property type="entry name" value="HisKA"/>
    <property type="match status" value="1"/>
</dbReference>
<dbReference type="Gene3D" id="3.30.565.10">
    <property type="entry name" value="Histidine kinase-like ATPase, C-terminal domain"/>
    <property type="match status" value="1"/>
</dbReference>
<dbReference type="PANTHER" id="PTHR43711:SF26">
    <property type="entry name" value="SENSOR HISTIDINE KINASE RCSC"/>
    <property type="match status" value="1"/>
</dbReference>
<evidence type="ECO:0000313" key="10">
    <source>
        <dbReference type="EMBL" id="MBC2575750.1"/>
    </source>
</evidence>
<keyword evidence="3" id="KW-0597">Phosphoprotein</keyword>
<dbReference type="InterPro" id="IPR036890">
    <property type="entry name" value="HATPase_C_sf"/>
</dbReference>
<keyword evidence="8" id="KW-0472">Membrane</keyword>
<dbReference type="RefSeq" id="WP_185623778.1">
    <property type="nucleotide sequence ID" value="NZ_JABGBW010000002.1"/>
</dbReference>